<protein>
    <submittedName>
        <fullName evidence="4">Zeta toxin domain-containing protein</fullName>
    </submittedName>
</protein>
<dbReference type="AlphaFoldDB" id="A0A9P1G155"/>
<sequence>MGFSTHLGQAKQLKRKRRCSRSRAPERSPVRLRLPETVKMRNTPDDAESGQPRVLFLMGLPGGGKSTVKRQVMRADDLDIEPDKIK</sequence>
<name>A0A9P1G155_9DINO</name>
<dbReference type="Proteomes" id="UP001152797">
    <property type="component" value="Unassembled WGS sequence"/>
</dbReference>
<evidence type="ECO:0000256" key="1">
    <source>
        <dbReference type="SAM" id="MobiDB-lite"/>
    </source>
</evidence>
<keyword evidence="5" id="KW-1185">Reference proteome</keyword>
<dbReference type="EMBL" id="CAMXCT030002160">
    <property type="protein sequence ID" value="CAL4783435.1"/>
    <property type="molecule type" value="Genomic_DNA"/>
</dbReference>
<feature type="compositionally biased region" description="Basic residues" evidence="1">
    <location>
        <begin position="12"/>
        <end position="21"/>
    </location>
</feature>
<gene>
    <name evidence="2" type="ORF">C1SCF055_LOCUS22624</name>
</gene>
<reference evidence="3" key="2">
    <citation type="submission" date="2024-04" db="EMBL/GenBank/DDBJ databases">
        <authorList>
            <person name="Chen Y."/>
            <person name="Shah S."/>
            <person name="Dougan E. K."/>
            <person name="Thang M."/>
            <person name="Chan C."/>
        </authorList>
    </citation>
    <scope>NUCLEOTIDE SEQUENCE [LARGE SCALE GENOMIC DNA]</scope>
</reference>
<reference evidence="2" key="1">
    <citation type="submission" date="2022-10" db="EMBL/GenBank/DDBJ databases">
        <authorList>
            <person name="Chen Y."/>
            <person name="Dougan E. K."/>
            <person name="Chan C."/>
            <person name="Rhodes N."/>
            <person name="Thang M."/>
        </authorList>
    </citation>
    <scope>NUCLEOTIDE SEQUENCE</scope>
</reference>
<dbReference type="EMBL" id="CAMXCT010002160">
    <property type="protein sequence ID" value="CAI3996123.1"/>
    <property type="molecule type" value="Genomic_DNA"/>
</dbReference>
<accession>A0A9P1G155</accession>
<dbReference type="EMBL" id="CAMXCT020002160">
    <property type="protein sequence ID" value="CAL1149498.1"/>
    <property type="molecule type" value="Genomic_DNA"/>
</dbReference>
<evidence type="ECO:0000313" key="5">
    <source>
        <dbReference type="Proteomes" id="UP001152797"/>
    </source>
</evidence>
<evidence type="ECO:0000313" key="3">
    <source>
        <dbReference type="EMBL" id="CAL1149498.1"/>
    </source>
</evidence>
<proteinExistence type="predicted"/>
<dbReference type="Gene3D" id="3.40.50.300">
    <property type="entry name" value="P-loop containing nucleotide triphosphate hydrolases"/>
    <property type="match status" value="1"/>
</dbReference>
<evidence type="ECO:0000313" key="4">
    <source>
        <dbReference type="EMBL" id="CAL4783435.1"/>
    </source>
</evidence>
<dbReference type="InterPro" id="IPR027417">
    <property type="entry name" value="P-loop_NTPase"/>
</dbReference>
<organism evidence="2">
    <name type="scientific">Cladocopium goreaui</name>
    <dbReference type="NCBI Taxonomy" id="2562237"/>
    <lineage>
        <taxon>Eukaryota</taxon>
        <taxon>Sar</taxon>
        <taxon>Alveolata</taxon>
        <taxon>Dinophyceae</taxon>
        <taxon>Suessiales</taxon>
        <taxon>Symbiodiniaceae</taxon>
        <taxon>Cladocopium</taxon>
    </lineage>
</organism>
<comment type="caution">
    <text evidence="2">The sequence shown here is derived from an EMBL/GenBank/DDBJ whole genome shotgun (WGS) entry which is preliminary data.</text>
</comment>
<evidence type="ECO:0000313" key="2">
    <source>
        <dbReference type="EMBL" id="CAI3996123.1"/>
    </source>
</evidence>
<feature type="region of interest" description="Disordered" evidence="1">
    <location>
        <begin position="1"/>
        <end position="29"/>
    </location>
</feature>
<feature type="non-terminal residue" evidence="2">
    <location>
        <position position="86"/>
    </location>
</feature>